<proteinExistence type="predicted"/>
<reference evidence="9 10" key="1">
    <citation type="submission" date="2015-12" db="EMBL/GenBank/DDBJ databases">
        <title>The genome of Folsomia candida.</title>
        <authorList>
            <person name="Faddeeva A."/>
            <person name="Derks M.F."/>
            <person name="Anvar Y."/>
            <person name="Smit S."/>
            <person name="Van Straalen N."/>
            <person name="Roelofs D."/>
        </authorList>
    </citation>
    <scope>NUCLEOTIDE SEQUENCE [LARGE SCALE GENOMIC DNA]</scope>
    <source>
        <strain evidence="9 10">VU population</strain>
        <tissue evidence="9">Whole body</tissue>
    </source>
</reference>
<evidence type="ECO:0000256" key="4">
    <source>
        <dbReference type="ARBA" id="ARBA00022989"/>
    </source>
</evidence>
<gene>
    <name evidence="9" type="ORF">Fcan01_04723</name>
</gene>
<comment type="subcellular location">
    <subcellularLocation>
        <location evidence="1">Cell membrane</location>
        <topology evidence="1">Multi-pass membrane protein</topology>
    </subcellularLocation>
</comment>
<evidence type="ECO:0000256" key="7">
    <source>
        <dbReference type="ARBA" id="ARBA00023180"/>
    </source>
</evidence>
<keyword evidence="6 9" id="KW-0675">Receptor</keyword>
<feature type="transmembrane region" description="Helical" evidence="8">
    <location>
        <begin position="230"/>
        <end position="254"/>
    </location>
</feature>
<evidence type="ECO:0000313" key="9">
    <source>
        <dbReference type="EMBL" id="OXA58956.1"/>
    </source>
</evidence>
<dbReference type="PANTHER" id="PTHR42643:SF24">
    <property type="entry name" value="IONOTROPIC RECEPTOR 60A"/>
    <property type="match status" value="1"/>
</dbReference>
<organism evidence="9 10">
    <name type="scientific">Folsomia candida</name>
    <name type="common">Springtail</name>
    <dbReference type="NCBI Taxonomy" id="158441"/>
    <lineage>
        <taxon>Eukaryota</taxon>
        <taxon>Metazoa</taxon>
        <taxon>Ecdysozoa</taxon>
        <taxon>Arthropoda</taxon>
        <taxon>Hexapoda</taxon>
        <taxon>Collembola</taxon>
        <taxon>Entomobryomorpha</taxon>
        <taxon>Isotomoidea</taxon>
        <taxon>Isotomidae</taxon>
        <taxon>Proisotominae</taxon>
        <taxon>Folsomia</taxon>
    </lineage>
</organism>
<keyword evidence="3 8" id="KW-0812">Transmembrane</keyword>
<evidence type="ECO:0000256" key="3">
    <source>
        <dbReference type="ARBA" id="ARBA00022692"/>
    </source>
</evidence>
<evidence type="ECO:0000256" key="1">
    <source>
        <dbReference type="ARBA" id="ARBA00004651"/>
    </source>
</evidence>
<dbReference type="EMBL" id="LNIX01000002">
    <property type="protein sequence ID" value="OXA58956.1"/>
    <property type="molecule type" value="Genomic_DNA"/>
</dbReference>
<dbReference type="AlphaFoldDB" id="A0A226EQT4"/>
<evidence type="ECO:0000256" key="5">
    <source>
        <dbReference type="ARBA" id="ARBA00023136"/>
    </source>
</evidence>
<sequence length="535" mass="61770">MRIGGYFRFTENFGIAFIKEDTAFELCVQGGNPPEISDMNCDLKDSKDILARFVSLKKPPIEFELLSIDNTDVLLEKSDKIRDLMSETINPFVRTSRSSIHQHFLQAIFQRINTSLIYCGKKCKYNGGGFIQLNKFSLDSTCCSVLTEFSGYQFLTCYSETRINFKFYITPFEPSVWLCLAFSVCVVITFLFSYVKFITRNTFFSSWLSVVGTMFEESSQILRQLIRHDFIRWMLTGWTLGCLILINSYTGLMISELNSPFSQSKVEKFQDLVCENDKIHLFGDLSDATVRARLQDHYKIIRWYVEKTILEASESNTSHLPNYSVTSSDECFRLLSPPEMGSITRNPKAILFKFFYFLAKWSTRKEEQFKLNLYEKLYLTLLHPKHGHGPKNFDKRTNYSAQDIQKMTEEEIVQCGKSVFVAESNALKAEEDFLNKHYFWIKFQKGKEQINSFPTGWITSREGISKVPNKLESLIETGVHERLQREVMSRKYLYRTPAILKLKGDVIDNAVGMTGAIVTLFILCATKLIDTGKIN</sequence>
<keyword evidence="2" id="KW-1003">Cell membrane</keyword>
<evidence type="ECO:0000256" key="2">
    <source>
        <dbReference type="ARBA" id="ARBA00022475"/>
    </source>
</evidence>
<name>A0A226EQT4_FOLCA</name>
<evidence type="ECO:0000256" key="8">
    <source>
        <dbReference type="SAM" id="Phobius"/>
    </source>
</evidence>
<dbReference type="PANTHER" id="PTHR42643">
    <property type="entry name" value="IONOTROPIC RECEPTOR 20A-RELATED"/>
    <property type="match status" value="1"/>
</dbReference>
<keyword evidence="5 8" id="KW-0472">Membrane</keyword>
<protein>
    <submittedName>
        <fullName evidence="9">Glutamate receptor ionotropic, delta-2</fullName>
    </submittedName>
</protein>
<dbReference type="Gene3D" id="1.10.287.70">
    <property type="match status" value="1"/>
</dbReference>
<keyword evidence="10" id="KW-1185">Reference proteome</keyword>
<feature type="transmembrane region" description="Helical" evidence="8">
    <location>
        <begin position="175"/>
        <end position="195"/>
    </location>
</feature>
<comment type="caution">
    <text evidence="9">The sequence shown here is derived from an EMBL/GenBank/DDBJ whole genome shotgun (WGS) entry which is preliminary data.</text>
</comment>
<evidence type="ECO:0000313" key="10">
    <source>
        <dbReference type="Proteomes" id="UP000198287"/>
    </source>
</evidence>
<keyword evidence="4 8" id="KW-1133">Transmembrane helix</keyword>
<accession>A0A226EQT4</accession>
<evidence type="ECO:0000256" key="6">
    <source>
        <dbReference type="ARBA" id="ARBA00023170"/>
    </source>
</evidence>
<dbReference type="Proteomes" id="UP000198287">
    <property type="component" value="Unassembled WGS sequence"/>
</dbReference>
<dbReference type="GO" id="GO:0005886">
    <property type="term" value="C:plasma membrane"/>
    <property type="evidence" value="ECO:0007669"/>
    <property type="project" value="UniProtKB-SubCell"/>
</dbReference>
<keyword evidence="7" id="KW-0325">Glycoprotein</keyword>
<dbReference type="InterPro" id="IPR052192">
    <property type="entry name" value="Insect_Ionotropic_Sensory_Rcpt"/>
</dbReference>